<evidence type="ECO:0000313" key="1">
    <source>
        <dbReference type="EMBL" id="KAK4601579.1"/>
    </source>
</evidence>
<evidence type="ECO:0000313" key="2">
    <source>
        <dbReference type="Proteomes" id="UP001324115"/>
    </source>
</evidence>
<protein>
    <submittedName>
        <fullName evidence="1">Uncharacterized protein</fullName>
    </submittedName>
</protein>
<accession>A0AAN7G3T6</accession>
<sequence>MRRWYSSSSPQATSTIAFGWSWTCSNLHACFESIAKLKVCKSLKPIPPSCLLLHSFFQLTEWIFLSSLFCPHQYFASKELMESHMDLGSLKRLMAYVGIACATVFIRTSRPAFDINFSFHPNTRLRIFSSNSLKVFSLDLP</sequence>
<dbReference type="Proteomes" id="UP001324115">
    <property type="component" value="Unassembled WGS sequence"/>
</dbReference>
<dbReference type="AlphaFoldDB" id="A0AAN7G3T6"/>
<proteinExistence type="predicted"/>
<reference evidence="1 2" key="1">
    <citation type="journal article" date="2023" name="G3 (Bethesda)">
        <title>A haplotype-resolved chromosome-scale genome for Quercus rubra L. provides insights into the genetics of adaptive traits for red oak species.</title>
        <authorList>
            <person name="Kapoor B."/>
            <person name="Jenkins J."/>
            <person name="Schmutz J."/>
            <person name="Zhebentyayeva T."/>
            <person name="Kuelheim C."/>
            <person name="Coggeshall M."/>
            <person name="Heim C."/>
            <person name="Lasky J.R."/>
            <person name="Leites L."/>
            <person name="Islam-Faridi N."/>
            <person name="Romero-Severson J."/>
            <person name="DeLeo V.L."/>
            <person name="Lucas S.M."/>
            <person name="Lazic D."/>
            <person name="Gailing O."/>
            <person name="Carlson J."/>
            <person name="Staton M."/>
        </authorList>
    </citation>
    <scope>NUCLEOTIDE SEQUENCE [LARGE SCALE GENOMIC DNA]</scope>
    <source>
        <strain evidence="1">Pseudo-F2</strain>
    </source>
</reference>
<organism evidence="1 2">
    <name type="scientific">Quercus rubra</name>
    <name type="common">Northern red oak</name>
    <name type="synonym">Quercus borealis</name>
    <dbReference type="NCBI Taxonomy" id="3512"/>
    <lineage>
        <taxon>Eukaryota</taxon>
        <taxon>Viridiplantae</taxon>
        <taxon>Streptophyta</taxon>
        <taxon>Embryophyta</taxon>
        <taxon>Tracheophyta</taxon>
        <taxon>Spermatophyta</taxon>
        <taxon>Magnoliopsida</taxon>
        <taxon>eudicotyledons</taxon>
        <taxon>Gunneridae</taxon>
        <taxon>Pentapetalae</taxon>
        <taxon>rosids</taxon>
        <taxon>fabids</taxon>
        <taxon>Fagales</taxon>
        <taxon>Fagaceae</taxon>
        <taxon>Quercus</taxon>
    </lineage>
</organism>
<keyword evidence="2" id="KW-1185">Reference proteome</keyword>
<comment type="caution">
    <text evidence="1">The sequence shown here is derived from an EMBL/GenBank/DDBJ whole genome shotgun (WGS) entry which is preliminary data.</text>
</comment>
<name>A0AAN7G3T6_QUERU</name>
<gene>
    <name evidence="1" type="ORF">RGQ29_010940</name>
</gene>
<dbReference type="EMBL" id="JAXUIC010000002">
    <property type="protein sequence ID" value="KAK4601579.1"/>
    <property type="molecule type" value="Genomic_DNA"/>
</dbReference>